<gene>
    <name evidence="5 7" type="primary">rpmD</name>
    <name evidence="7" type="ORF">DOK76_09005</name>
</gene>
<keyword evidence="3 5" id="KW-0689">Ribosomal protein</keyword>
<evidence type="ECO:0000259" key="6">
    <source>
        <dbReference type="Pfam" id="PF00327"/>
    </source>
</evidence>
<dbReference type="CDD" id="cd01658">
    <property type="entry name" value="Ribosomal_L30"/>
    <property type="match status" value="1"/>
</dbReference>
<sequence>MSELKITLKRSIIGRPQNQRDTVKALGLNKIRATVVKPNNAAIKGMVNTVSHLVDVEEI</sequence>
<accession>A0ABS3HU26</accession>
<dbReference type="Gene3D" id="3.30.1390.20">
    <property type="entry name" value="Ribosomal protein L30, ferredoxin-like fold domain"/>
    <property type="match status" value="1"/>
</dbReference>
<dbReference type="InterPro" id="IPR005996">
    <property type="entry name" value="Ribosomal_uL30_bac-type"/>
</dbReference>
<evidence type="ECO:0000256" key="3">
    <source>
        <dbReference type="ARBA" id="ARBA00022980"/>
    </source>
</evidence>
<dbReference type="Pfam" id="PF00327">
    <property type="entry name" value="Ribosomal_L30"/>
    <property type="match status" value="1"/>
</dbReference>
<dbReference type="InterPro" id="IPR016082">
    <property type="entry name" value="Ribosomal_uL30_ferredoxin-like"/>
</dbReference>
<dbReference type="EMBL" id="JAFLVX010000021">
    <property type="protein sequence ID" value="MBO0477210.1"/>
    <property type="molecule type" value="Genomic_DNA"/>
</dbReference>
<evidence type="ECO:0000313" key="7">
    <source>
        <dbReference type="EMBL" id="MBO0477210.1"/>
    </source>
</evidence>
<dbReference type="Proteomes" id="UP000664857">
    <property type="component" value="Unassembled WGS sequence"/>
</dbReference>
<evidence type="ECO:0000256" key="2">
    <source>
        <dbReference type="ARBA" id="ARBA00011838"/>
    </source>
</evidence>
<reference evidence="7 8" key="1">
    <citation type="submission" date="2021-03" db="EMBL/GenBank/DDBJ databases">
        <title>Enterococcal diversity collection.</title>
        <authorList>
            <person name="Gilmore M.S."/>
            <person name="Schwartzman J."/>
            <person name="Van Tyne D."/>
            <person name="Martin M."/>
            <person name="Earl A.M."/>
            <person name="Manson A.L."/>
            <person name="Straub T."/>
            <person name="Salamzade R."/>
            <person name="Saavedra J."/>
            <person name="Lebreton F."/>
            <person name="Prichula J."/>
            <person name="Schaufler K."/>
            <person name="Gaca A."/>
            <person name="Sgardioli B."/>
            <person name="Wagenaar J."/>
            <person name="Strong T."/>
        </authorList>
    </citation>
    <scope>NUCLEOTIDE SEQUENCE [LARGE SCALE GENOMIC DNA]</scope>
    <source>
        <strain evidence="7 8">DIV0080</strain>
    </source>
</reference>
<dbReference type="NCBIfam" id="TIGR01308">
    <property type="entry name" value="rpmD_bact"/>
    <property type="match status" value="1"/>
</dbReference>
<comment type="similarity">
    <text evidence="1 5">Belongs to the universal ribosomal protein uL30 family.</text>
</comment>
<feature type="domain" description="Large ribosomal subunit protein uL30-like ferredoxin-like fold" evidence="6">
    <location>
        <begin position="4"/>
        <end position="54"/>
    </location>
</feature>
<evidence type="ECO:0000256" key="5">
    <source>
        <dbReference type="HAMAP-Rule" id="MF_01371"/>
    </source>
</evidence>
<dbReference type="GO" id="GO:0005840">
    <property type="term" value="C:ribosome"/>
    <property type="evidence" value="ECO:0007669"/>
    <property type="project" value="UniProtKB-KW"/>
</dbReference>
<keyword evidence="4 5" id="KW-0687">Ribonucleoprotein</keyword>
<comment type="subunit">
    <text evidence="2 5">Part of the 50S ribosomal subunit.</text>
</comment>
<comment type="caution">
    <text evidence="7">The sequence shown here is derived from an EMBL/GenBank/DDBJ whole genome shotgun (WGS) entry which is preliminary data.</text>
</comment>
<dbReference type="SUPFAM" id="SSF55129">
    <property type="entry name" value="Ribosomal protein L30p/L7e"/>
    <property type="match status" value="1"/>
</dbReference>
<organism evidence="7 8">
    <name type="scientific">Candidatus Vagococcus giribetii</name>
    <dbReference type="NCBI Taxonomy" id="2230876"/>
    <lineage>
        <taxon>Bacteria</taxon>
        <taxon>Bacillati</taxon>
        <taxon>Bacillota</taxon>
        <taxon>Bacilli</taxon>
        <taxon>Lactobacillales</taxon>
        <taxon>Enterococcaceae</taxon>
        <taxon>Vagococcus</taxon>
    </lineage>
</organism>
<evidence type="ECO:0000313" key="8">
    <source>
        <dbReference type="Proteomes" id="UP000664857"/>
    </source>
</evidence>
<dbReference type="RefSeq" id="WP_206966979.1">
    <property type="nucleotide sequence ID" value="NZ_JAFLVX010000021.1"/>
</dbReference>
<dbReference type="PIRSF" id="PIRSF002211">
    <property type="entry name" value="Ribosomal_L30_bac-type"/>
    <property type="match status" value="1"/>
</dbReference>
<dbReference type="InterPro" id="IPR036919">
    <property type="entry name" value="Ribo_uL30_ferredoxin-like_sf"/>
</dbReference>
<keyword evidence="8" id="KW-1185">Reference proteome</keyword>
<evidence type="ECO:0000256" key="4">
    <source>
        <dbReference type="ARBA" id="ARBA00023274"/>
    </source>
</evidence>
<protein>
    <recommendedName>
        <fullName evidence="5">Large ribosomal subunit protein uL30</fullName>
    </recommendedName>
</protein>
<proteinExistence type="inferred from homology"/>
<dbReference type="PANTHER" id="PTHR15892:SF2">
    <property type="entry name" value="LARGE RIBOSOMAL SUBUNIT PROTEIN UL30M"/>
    <property type="match status" value="1"/>
</dbReference>
<dbReference type="HAMAP" id="MF_01371_B">
    <property type="entry name" value="Ribosomal_uL30_B"/>
    <property type="match status" value="1"/>
</dbReference>
<evidence type="ECO:0000256" key="1">
    <source>
        <dbReference type="ARBA" id="ARBA00007594"/>
    </source>
</evidence>
<name>A0ABS3HU26_9ENTE</name>
<dbReference type="PANTHER" id="PTHR15892">
    <property type="entry name" value="MITOCHONDRIAL RIBOSOMAL PROTEIN L30"/>
    <property type="match status" value="1"/>
</dbReference>